<evidence type="ECO:0000313" key="4">
    <source>
        <dbReference type="Proteomes" id="UP001601197"/>
    </source>
</evidence>
<feature type="domain" description="Schlafen AlbA-2" evidence="2">
    <location>
        <begin position="427"/>
        <end position="583"/>
    </location>
</feature>
<proteinExistence type="predicted"/>
<comment type="caution">
    <text evidence="3">The sequence shown here is derived from an EMBL/GenBank/DDBJ whole genome shotgun (WGS) entry which is preliminary data.</text>
</comment>
<dbReference type="PANTHER" id="PTHR39639:SF1">
    <property type="entry name" value="DUF262 DOMAIN-CONTAINING PROTEIN"/>
    <property type="match status" value="1"/>
</dbReference>
<dbReference type="InterPro" id="IPR038461">
    <property type="entry name" value="Schlafen_AlbA_2_dom_sf"/>
</dbReference>
<gene>
    <name evidence="3" type="ORF">ACFYNZ_00710</name>
</gene>
<dbReference type="Pfam" id="PF04326">
    <property type="entry name" value="SLFN_AlbA_2"/>
    <property type="match status" value="1"/>
</dbReference>
<keyword evidence="4" id="KW-1185">Reference proteome</keyword>
<evidence type="ECO:0000259" key="1">
    <source>
        <dbReference type="Pfam" id="PF03235"/>
    </source>
</evidence>
<dbReference type="Gene3D" id="3.30.950.30">
    <property type="entry name" value="Schlafen, AAA domain"/>
    <property type="match status" value="1"/>
</dbReference>
<name>A0ABW6KJG7_9ACTN</name>
<dbReference type="EMBL" id="JBIAFJ010000001">
    <property type="protein sequence ID" value="MFE9168050.1"/>
    <property type="molecule type" value="Genomic_DNA"/>
</dbReference>
<dbReference type="InterPro" id="IPR007421">
    <property type="entry name" value="Schlafen_AlbA_2_dom"/>
</dbReference>
<feature type="domain" description="GmrSD restriction endonucleases N-terminal" evidence="1">
    <location>
        <begin position="29"/>
        <end position="176"/>
    </location>
</feature>
<dbReference type="PANTHER" id="PTHR39639">
    <property type="entry name" value="CHROMOSOME 16, WHOLE GENOME SHOTGUN SEQUENCE"/>
    <property type="match status" value="1"/>
</dbReference>
<dbReference type="RefSeq" id="WP_388341729.1">
    <property type="nucleotide sequence ID" value="NZ_JBIAFJ010000001.1"/>
</dbReference>
<evidence type="ECO:0000259" key="2">
    <source>
        <dbReference type="Pfam" id="PF04326"/>
    </source>
</evidence>
<dbReference type="InterPro" id="IPR004919">
    <property type="entry name" value="GmrSD_N"/>
</dbReference>
<protein>
    <submittedName>
        <fullName evidence="3">DUF262 domain-containing protein</fullName>
    </submittedName>
</protein>
<dbReference type="Pfam" id="PF03235">
    <property type="entry name" value="GmrSD_N"/>
    <property type="match status" value="1"/>
</dbReference>
<reference evidence="3 4" key="1">
    <citation type="submission" date="2024-10" db="EMBL/GenBank/DDBJ databases">
        <title>The Natural Products Discovery Center: Release of the First 8490 Sequenced Strains for Exploring Actinobacteria Biosynthetic Diversity.</title>
        <authorList>
            <person name="Kalkreuter E."/>
            <person name="Kautsar S.A."/>
            <person name="Yang D."/>
            <person name="Bader C.D."/>
            <person name="Teijaro C.N."/>
            <person name="Fluegel L."/>
            <person name="Davis C.M."/>
            <person name="Simpson J.R."/>
            <person name="Lauterbach L."/>
            <person name="Steele A.D."/>
            <person name="Gui C."/>
            <person name="Meng S."/>
            <person name="Li G."/>
            <person name="Viehrig K."/>
            <person name="Ye F."/>
            <person name="Su P."/>
            <person name="Kiefer A.F."/>
            <person name="Nichols A."/>
            <person name="Cepeda A.J."/>
            <person name="Yan W."/>
            <person name="Fan B."/>
            <person name="Jiang Y."/>
            <person name="Adhikari A."/>
            <person name="Zheng C.-J."/>
            <person name="Schuster L."/>
            <person name="Cowan T.M."/>
            <person name="Smanski M.J."/>
            <person name="Chevrette M.G."/>
            <person name="De Carvalho L.P.S."/>
            <person name="Shen B."/>
        </authorList>
    </citation>
    <scope>NUCLEOTIDE SEQUENCE [LARGE SCALE GENOMIC DNA]</scope>
    <source>
        <strain evidence="3 4">NPDC007147</strain>
    </source>
</reference>
<evidence type="ECO:0000313" key="3">
    <source>
        <dbReference type="EMBL" id="MFE9168050.1"/>
    </source>
</evidence>
<sequence length="599" mass="67531">MTTDVHVSITPRGMSVQEAYRLFRDDSLLVNRRYQRKLVWAVSEKQLLIRSILDGYPIPLILLAERPEIHGAGKYEIIDGMQRLDAIFSFIEQRFDYEGMYFDLNQSARARQAANAGAFTPVDVLTILPPEKCANVLDYQLAVTIFPTQTEKQITEVFSRINSNGRQLSVQEKRQAGMLNPFSETVRSIASSLRGDVSEDVLLLHDMPSISVDSARERQQYGVKAEDTPWIRHGILNVKQLREGDDEQMVADIAASILFGEPFAASKEAFDELYDVSNEKYRRLDRTLAAYGTKRLDSEIQTTFSVLSEVIDSQLTPPNALRNLVRPGGSNPIRTPFYAIFMAFFELIVKQQKSPDDYAAIVAALRNVGQRLKTGRHYISTEDRVSNIDAVTGLIQRYFVAKVPPVFGHGPGLALDFENSLRRSRIETSRYELKQGLLRLDSRRQWDDAIIGRLAETVCGIANVRPRVDGYLYLGVADKESDATRIKSIDDVEPIAVGPHYVVGVDREARTKKISLDNYVQRFVTRISQAGLSEPLASQLLSNIDTVEYKGLSVIRVLIPGQNELSYCNDAVFVRRGSSTERIEDIKKIVALDRQFAQQ</sequence>
<organism evidence="3 4">
    <name type="scientific">Streptomyces kebangsaanensis</name>
    <dbReference type="NCBI Taxonomy" id="864058"/>
    <lineage>
        <taxon>Bacteria</taxon>
        <taxon>Bacillati</taxon>
        <taxon>Actinomycetota</taxon>
        <taxon>Actinomycetes</taxon>
        <taxon>Kitasatosporales</taxon>
        <taxon>Streptomycetaceae</taxon>
        <taxon>Streptomyces</taxon>
    </lineage>
</organism>
<dbReference type="Proteomes" id="UP001601197">
    <property type="component" value="Unassembled WGS sequence"/>
</dbReference>
<accession>A0ABW6KJG7</accession>